<evidence type="ECO:0000259" key="2">
    <source>
        <dbReference type="SMART" id="SM00198"/>
    </source>
</evidence>
<name>A0A016UKI8_9BILA</name>
<evidence type="ECO:0000256" key="1">
    <source>
        <dbReference type="SAM" id="SignalP"/>
    </source>
</evidence>
<dbReference type="Proteomes" id="UP000024635">
    <property type="component" value="Unassembled WGS sequence"/>
</dbReference>
<dbReference type="InterPro" id="IPR035940">
    <property type="entry name" value="CAP_sf"/>
</dbReference>
<keyword evidence="4" id="KW-1185">Reference proteome</keyword>
<dbReference type="OrthoDB" id="5820037at2759"/>
<dbReference type="AlphaFoldDB" id="A0A016UKI8"/>
<keyword evidence="1" id="KW-0732">Signal</keyword>
<dbReference type="InterPro" id="IPR001283">
    <property type="entry name" value="CRISP-related"/>
</dbReference>
<dbReference type="Gene3D" id="3.40.33.10">
    <property type="entry name" value="CAP"/>
    <property type="match status" value="2"/>
</dbReference>
<feature type="chain" id="PRO_5001492470" description="SCP domain-containing protein" evidence="1">
    <location>
        <begin position="22"/>
        <end position="420"/>
    </location>
</feature>
<reference evidence="4" key="1">
    <citation type="journal article" date="2015" name="Nat. Genet.">
        <title>The genome and transcriptome of the zoonotic hookworm Ancylostoma ceylanicum identify infection-specific gene families.</title>
        <authorList>
            <person name="Schwarz E.M."/>
            <person name="Hu Y."/>
            <person name="Antoshechkin I."/>
            <person name="Miller M.M."/>
            <person name="Sternberg P.W."/>
            <person name="Aroian R.V."/>
        </authorList>
    </citation>
    <scope>NUCLEOTIDE SEQUENCE</scope>
    <source>
        <strain evidence="4">HY135</strain>
    </source>
</reference>
<feature type="domain" description="SCP" evidence="2">
    <location>
        <begin position="34"/>
        <end position="182"/>
    </location>
</feature>
<dbReference type="SMART" id="SM00198">
    <property type="entry name" value="SCP"/>
    <property type="match status" value="1"/>
</dbReference>
<protein>
    <recommendedName>
        <fullName evidence="2">SCP domain-containing protein</fullName>
    </recommendedName>
</protein>
<organism evidence="3 4">
    <name type="scientific">Ancylostoma ceylanicum</name>
    <dbReference type="NCBI Taxonomy" id="53326"/>
    <lineage>
        <taxon>Eukaryota</taxon>
        <taxon>Metazoa</taxon>
        <taxon>Ecdysozoa</taxon>
        <taxon>Nematoda</taxon>
        <taxon>Chromadorea</taxon>
        <taxon>Rhabditida</taxon>
        <taxon>Rhabditina</taxon>
        <taxon>Rhabditomorpha</taxon>
        <taxon>Strongyloidea</taxon>
        <taxon>Ancylostomatidae</taxon>
        <taxon>Ancylostomatinae</taxon>
        <taxon>Ancylostoma</taxon>
    </lineage>
</organism>
<evidence type="ECO:0000313" key="3">
    <source>
        <dbReference type="EMBL" id="EYC15899.1"/>
    </source>
</evidence>
<evidence type="ECO:0000313" key="4">
    <source>
        <dbReference type="Proteomes" id="UP000024635"/>
    </source>
</evidence>
<dbReference type="STRING" id="53326.A0A016UKI8"/>
<dbReference type="EMBL" id="JARK01001371">
    <property type="protein sequence ID" value="EYC15899.1"/>
    <property type="molecule type" value="Genomic_DNA"/>
</dbReference>
<sequence length="420" mass="45575">MRAASLATLVALQALLAVSLAAEFNCKNSLISEKWREEVLKLQNDNRMKLAQGKLVGKDNKQLPVAKDMNRLIWDCPLEDAAYELAEKCTEPVKAPANHGAVAKMIAAKPKDCDATSVVKQALKEIWKAGLAKQESQAKVADNNDFSQMAYSKTNGVGCSYNWCSGKLFSVCLYNQDGATQANLYTNGGAGETCKACADKCVEGLCTAPITPVAPATSVICPNAPQKDSKWITDDFRRAALGMHNYYRRLLATGWAEDKKLGYAKWAASMPELIYDCDSEEEIMKALKNCGGKEVANAKAQANNYKSFNEYQTPKEQVLQKAVDYWWSGLANTGIADNTFLDTMDATLKSYANMAFQDTLKVGCGIEVCQAQGWTEVQCGYVGTAITDGDPIYTIGKTCSKCGKLTPAMKCSPLGGLCVP</sequence>
<dbReference type="CDD" id="cd05380">
    <property type="entry name" value="CAP_euk"/>
    <property type="match status" value="2"/>
</dbReference>
<dbReference type="SUPFAM" id="SSF55797">
    <property type="entry name" value="PR-1-like"/>
    <property type="match status" value="2"/>
</dbReference>
<dbReference type="PANTHER" id="PTHR10334">
    <property type="entry name" value="CYSTEINE-RICH SECRETORY PROTEIN-RELATED"/>
    <property type="match status" value="1"/>
</dbReference>
<dbReference type="InterPro" id="IPR014044">
    <property type="entry name" value="CAP_dom"/>
</dbReference>
<feature type="signal peptide" evidence="1">
    <location>
        <begin position="1"/>
        <end position="21"/>
    </location>
</feature>
<gene>
    <name evidence="3" type="primary">Acey_s0035.g3034</name>
    <name evidence="3" type="synonym">ASP-s0035.g3034</name>
    <name evidence="3" type="ORF">Y032_0035g3034</name>
</gene>
<comment type="caution">
    <text evidence="3">The sequence shown here is derived from an EMBL/GenBank/DDBJ whole genome shotgun (WGS) entry which is preliminary data.</text>
</comment>
<proteinExistence type="predicted"/>
<accession>A0A016UKI8</accession>
<dbReference type="Pfam" id="PF00188">
    <property type="entry name" value="CAP"/>
    <property type="match status" value="2"/>
</dbReference>